<keyword evidence="3" id="KW-1185">Reference proteome</keyword>
<dbReference type="AlphaFoldDB" id="A0A255DXF0"/>
<name>A0A255DXF0_9MYCO</name>
<evidence type="ECO:0000313" key="3">
    <source>
        <dbReference type="Proteomes" id="UP000216063"/>
    </source>
</evidence>
<dbReference type="Pfam" id="PF23918">
    <property type="entry name" value="DUF7257"/>
    <property type="match status" value="1"/>
</dbReference>
<dbReference type="Proteomes" id="UP000216063">
    <property type="component" value="Unassembled WGS sequence"/>
</dbReference>
<dbReference type="RefSeq" id="WP_094478881.1">
    <property type="nucleotide sequence ID" value="NZ_NOZR01000006.1"/>
</dbReference>
<comment type="caution">
    <text evidence="2">The sequence shown here is derived from an EMBL/GenBank/DDBJ whole genome shotgun (WGS) entry which is preliminary data.</text>
</comment>
<accession>A0A255DXF0</accession>
<proteinExistence type="predicted"/>
<protein>
    <recommendedName>
        <fullName evidence="1">DUF7257 domain-containing protein</fullName>
    </recommendedName>
</protein>
<dbReference type="EMBL" id="NOZR01000006">
    <property type="protein sequence ID" value="OYN80413.1"/>
    <property type="molecule type" value="Genomic_DNA"/>
</dbReference>
<evidence type="ECO:0000313" key="2">
    <source>
        <dbReference type="EMBL" id="OYN80413.1"/>
    </source>
</evidence>
<reference evidence="2 3" key="1">
    <citation type="submission" date="2017-07" db="EMBL/GenBank/DDBJ databases">
        <title>The new phylogeny of genus Mycobacterium.</title>
        <authorList>
            <person name="Tortoli E."/>
            <person name="Trovato A."/>
            <person name="Cirillo D.M."/>
        </authorList>
    </citation>
    <scope>NUCLEOTIDE SEQUENCE [LARGE SCALE GENOMIC DNA]</scope>
    <source>
        <strain evidence="2 3">ATCC 33027</strain>
    </source>
</reference>
<dbReference type="InterPro" id="IPR055681">
    <property type="entry name" value="DUF7257"/>
</dbReference>
<gene>
    <name evidence="2" type="ORF">CG716_09790</name>
</gene>
<dbReference type="OrthoDB" id="60657at1866885"/>
<sequence>MTQPDGLLPHSAFNYGSLAALAAKSEAEWRADLEASVKMPFDKFFEGLFAGLSHDLQGGIEFSRAVLTEIARRIVALPGTIYTSVEAALTDLANFLGLKWVGIDSAQSAADYANEQLLGLLVTDVTGGVSLNSPFDGPAATNLGGSFTQVYSGPGGGTWGVDGFSSTKWNRSGGQYRRCIARHNTPLATSTQRIRLVISTLPWTASAGGAPVNYACGRVNAACDSYVYARYNNNGALRLGCVSAGTDTEFNTVSFNPALGNTIDLYLGTDNSDRQFLVRRNGVDVMPPYTDTAGISAMGPSNLFVGLGAMATDRNVFTEQSIPGGIGAWGAIDRQATTY</sequence>
<organism evidence="2 3">
    <name type="scientific">Mycolicibacterium sphagni</name>
    <dbReference type="NCBI Taxonomy" id="1786"/>
    <lineage>
        <taxon>Bacteria</taxon>
        <taxon>Bacillati</taxon>
        <taxon>Actinomycetota</taxon>
        <taxon>Actinomycetes</taxon>
        <taxon>Mycobacteriales</taxon>
        <taxon>Mycobacteriaceae</taxon>
        <taxon>Mycolicibacterium</taxon>
    </lineage>
</organism>
<feature type="domain" description="DUF7257" evidence="1">
    <location>
        <begin position="126"/>
        <end position="334"/>
    </location>
</feature>
<evidence type="ECO:0000259" key="1">
    <source>
        <dbReference type="Pfam" id="PF23918"/>
    </source>
</evidence>